<gene>
    <name evidence="1" type="ORF">S03H2_19172</name>
</gene>
<dbReference type="AlphaFoldDB" id="X1GR09"/>
<name>X1GR09_9ZZZZ</name>
<feature type="non-terminal residue" evidence="1">
    <location>
        <position position="166"/>
    </location>
</feature>
<proteinExistence type="predicted"/>
<accession>X1GR09</accession>
<organism evidence="1">
    <name type="scientific">marine sediment metagenome</name>
    <dbReference type="NCBI Taxonomy" id="412755"/>
    <lineage>
        <taxon>unclassified sequences</taxon>
        <taxon>metagenomes</taxon>
        <taxon>ecological metagenomes</taxon>
    </lineage>
</organism>
<evidence type="ECO:0000313" key="1">
    <source>
        <dbReference type="EMBL" id="GAH44019.1"/>
    </source>
</evidence>
<comment type="caution">
    <text evidence="1">The sequence shown here is derived from an EMBL/GenBank/DDBJ whole genome shotgun (WGS) entry which is preliminary data.</text>
</comment>
<reference evidence="1" key="1">
    <citation type="journal article" date="2014" name="Front. Microbiol.">
        <title>High frequency of phylogenetically diverse reductive dehalogenase-homologous genes in deep subseafloor sedimentary metagenomes.</title>
        <authorList>
            <person name="Kawai M."/>
            <person name="Futagami T."/>
            <person name="Toyoda A."/>
            <person name="Takaki Y."/>
            <person name="Nishi S."/>
            <person name="Hori S."/>
            <person name="Arai W."/>
            <person name="Tsubouchi T."/>
            <person name="Morono Y."/>
            <person name="Uchiyama I."/>
            <person name="Ito T."/>
            <person name="Fujiyama A."/>
            <person name="Inagaki F."/>
            <person name="Takami H."/>
        </authorList>
    </citation>
    <scope>NUCLEOTIDE SEQUENCE</scope>
    <source>
        <strain evidence="1">Expedition CK06-06</strain>
    </source>
</reference>
<sequence length="166" mass="18079">MRRYFAILALLALLIPLIFGGVFQASTALAQDGENSTKISGFLALQIEAKLHALEAAPLEEGRVDIVQAMQAMGMKVGDLNKQRIFIHLAQPPNESQIEELESTGLTLYLDLWIPPVGSHPEGFIIADMPIDKLAEVASKDYVVRLDSAERLAQPQNDLAAITTNA</sequence>
<dbReference type="EMBL" id="BARU01010000">
    <property type="protein sequence ID" value="GAH44019.1"/>
    <property type="molecule type" value="Genomic_DNA"/>
</dbReference>
<protein>
    <submittedName>
        <fullName evidence="1">Uncharacterized protein</fullName>
    </submittedName>
</protein>